<evidence type="ECO:0000256" key="2">
    <source>
        <dbReference type="ARBA" id="ARBA00004496"/>
    </source>
</evidence>
<accession>A0AAP0EIM4</accession>
<keyword evidence="6" id="KW-0539">Nucleus</keyword>
<comment type="caution">
    <text evidence="7">The sequence shown here is derived from an EMBL/GenBank/DDBJ whole genome shotgun (WGS) entry which is preliminary data.</text>
</comment>
<evidence type="ECO:0000256" key="1">
    <source>
        <dbReference type="ARBA" id="ARBA00004123"/>
    </source>
</evidence>
<dbReference type="FunFam" id="3.30.310.50:FF:000005">
    <property type="entry name" value="L antigen family member 3"/>
    <property type="match status" value="1"/>
</dbReference>
<dbReference type="GO" id="GO:0005737">
    <property type="term" value="C:cytoplasm"/>
    <property type="evidence" value="ECO:0007669"/>
    <property type="project" value="UniProtKB-SubCell"/>
</dbReference>
<dbReference type="EMBL" id="JBBNAG010000011">
    <property type="protein sequence ID" value="KAK9093934.1"/>
    <property type="molecule type" value="Genomic_DNA"/>
</dbReference>
<keyword evidence="8" id="KW-1185">Reference proteome</keyword>
<organism evidence="7 8">
    <name type="scientific">Stephania cephalantha</name>
    <dbReference type="NCBI Taxonomy" id="152367"/>
    <lineage>
        <taxon>Eukaryota</taxon>
        <taxon>Viridiplantae</taxon>
        <taxon>Streptophyta</taxon>
        <taxon>Embryophyta</taxon>
        <taxon>Tracheophyta</taxon>
        <taxon>Spermatophyta</taxon>
        <taxon>Magnoliopsida</taxon>
        <taxon>Ranunculales</taxon>
        <taxon>Menispermaceae</taxon>
        <taxon>Menispermoideae</taxon>
        <taxon>Cissampelideae</taxon>
        <taxon>Stephania</taxon>
    </lineage>
</organism>
<protein>
    <submittedName>
        <fullName evidence="7">Uncharacterized protein</fullName>
    </submittedName>
</protein>
<keyword evidence="5" id="KW-0819">tRNA processing</keyword>
<keyword evidence="4" id="KW-0963">Cytoplasm</keyword>
<dbReference type="GO" id="GO:0070525">
    <property type="term" value="P:tRNA threonylcarbamoyladenosine metabolic process"/>
    <property type="evidence" value="ECO:0007669"/>
    <property type="project" value="TreeGrafter"/>
</dbReference>
<dbReference type="Gene3D" id="3.30.310.50">
    <property type="entry name" value="Alpha-D-phosphohexomutase, C-terminal domain"/>
    <property type="match status" value="1"/>
</dbReference>
<comment type="similarity">
    <text evidence="3">Belongs to the CTAG/PCC1 family.</text>
</comment>
<gene>
    <name evidence="7" type="ORF">Scep_025403</name>
</gene>
<reference evidence="7 8" key="1">
    <citation type="submission" date="2024-01" db="EMBL/GenBank/DDBJ databases">
        <title>Genome assemblies of Stephania.</title>
        <authorList>
            <person name="Yang L."/>
        </authorList>
    </citation>
    <scope>NUCLEOTIDE SEQUENCE [LARGE SCALE GENOMIC DNA]</scope>
    <source>
        <strain evidence="7">JXDWG</strain>
        <tissue evidence="7">Leaf</tissue>
    </source>
</reference>
<dbReference type="PANTHER" id="PTHR31283">
    <property type="entry name" value="EKC/KEOPS COMPLEX SUBUNIT PCC1 FAMILY MEMBER"/>
    <property type="match status" value="1"/>
</dbReference>
<comment type="subcellular location">
    <subcellularLocation>
        <location evidence="2">Cytoplasm</location>
    </subcellularLocation>
    <subcellularLocation>
        <location evidence="1">Nucleus</location>
    </subcellularLocation>
</comment>
<dbReference type="GO" id="GO:0000408">
    <property type="term" value="C:EKC/KEOPS complex"/>
    <property type="evidence" value="ECO:0007669"/>
    <property type="project" value="TreeGrafter"/>
</dbReference>
<evidence type="ECO:0000256" key="5">
    <source>
        <dbReference type="ARBA" id="ARBA00022694"/>
    </source>
</evidence>
<dbReference type="InterPro" id="IPR015419">
    <property type="entry name" value="CTAG/Pcc1"/>
</dbReference>
<proteinExistence type="inferred from homology"/>
<dbReference type="PANTHER" id="PTHR31283:SF5">
    <property type="entry name" value="EKC_KEOPS COMPLEX SUBUNIT LAGE3"/>
    <property type="match status" value="1"/>
</dbReference>
<evidence type="ECO:0000313" key="7">
    <source>
        <dbReference type="EMBL" id="KAK9093934.1"/>
    </source>
</evidence>
<dbReference type="GO" id="GO:0008033">
    <property type="term" value="P:tRNA processing"/>
    <property type="evidence" value="ECO:0007669"/>
    <property type="project" value="UniProtKB-KW"/>
</dbReference>
<dbReference type="GO" id="GO:0005634">
    <property type="term" value="C:nucleus"/>
    <property type="evidence" value="ECO:0007669"/>
    <property type="project" value="UniProtKB-SubCell"/>
</dbReference>
<evidence type="ECO:0000313" key="8">
    <source>
        <dbReference type="Proteomes" id="UP001419268"/>
    </source>
</evidence>
<evidence type="ECO:0000256" key="4">
    <source>
        <dbReference type="ARBA" id="ARBA00022490"/>
    </source>
</evidence>
<sequence>MEKFENVDYNELGFDPHIYGLLTDWRWLSGLQWNSLLADLVGSYRSQRISKSKQSNLEVNYGSVENASIVYAALAVDKELQPDKVKRHMSVSDGKLMVHFEAVEARLLRASFSAFVDVLTLATKTIEEFGSDMKLQRLN</sequence>
<evidence type="ECO:0000256" key="6">
    <source>
        <dbReference type="ARBA" id="ARBA00023242"/>
    </source>
</evidence>
<dbReference type="AlphaFoldDB" id="A0AAP0EIM4"/>
<dbReference type="Proteomes" id="UP001419268">
    <property type="component" value="Unassembled WGS sequence"/>
</dbReference>
<dbReference type="Pfam" id="PF09341">
    <property type="entry name" value="Pcc1"/>
    <property type="match status" value="1"/>
</dbReference>
<evidence type="ECO:0000256" key="3">
    <source>
        <dbReference type="ARBA" id="ARBA00007073"/>
    </source>
</evidence>
<name>A0AAP0EIM4_9MAGN</name>